<evidence type="ECO:0000256" key="4">
    <source>
        <dbReference type="ARBA" id="ARBA00022723"/>
    </source>
</evidence>
<feature type="compositionally biased region" description="Polar residues" evidence="14">
    <location>
        <begin position="648"/>
        <end position="657"/>
    </location>
</feature>
<evidence type="ECO:0000313" key="16">
    <source>
        <dbReference type="EMBL" id="CAG7720230.1"/>
    </source>
</evidence>
<reference evidence="16" key="1">
    <citation type="submission" date="2021-06" db="EMBL/GenBank/DDBJ databases">
        <authorList>
            <person name="Hodson N. C."/>
            <person name="Mongue J. A."/>
            <person name="Jaron S. K."/>
        </authorList>
    </citation>
    <scope>NUCLEOTIDE SEQUENCE</scope>
</reference>
<keyword evidence="5 13" id="KW-0863">Zinc-finger</keyword>
<evidence type="ECO:0000256" key="1">
    <source>
        <dbReference type="ARBA" id="ARBA00000900"/>
    </source>
</evidence>
<dbReference type="CDD" id="cd16574">
    <property type="entry name" value="RING-HC_Topors"/>
    <property type="match status" value="1"/>
</dbReference>
<dbReference type="InterPro" id="IPR017907">
    <property type="entry name" value="Znf_RING_CS"/>
</dbReference>
<evidence type="ECO:0000256" key="14">
    <source>
        <dbReference type="SAM" id="MobiDB-lite"/>
    </source>
</evidence>
<feature type="region of interest" description="Disordered" evidence="14">
    <location>
        <begin position="434"/>
        <end position="459"/>
    </location>
</feature>
<feature type="compositionally biased region" description="Low complexity" evidence="14">
    <location>
        <begin position="377"/>
        <end position="390"/>
    </location>
</feature>
<evidence type="ECO:0000256" key="13">
    <source>
        <dbReference type="PROSITE-ProRule" id="PRU00175"/>
    </source>
</evidence>
<keyword evidence="4" id="KW-0479">Metal-binding</keyword>
<feature type="region of interest" description="Disordered" evidence="14">
    <location>
        <begin position="370"/>
        <end position="390"/>
    </location>
</feature>
<name>A0A8J2JML1_9HEXA</name>
<dbReference type="GO" id="GO:0061630">
    <property type="term" value="F:ubiquitin protein ligase activity"/>
    <property type="evidence" value="ECO:0007669"/>
    <property type="project" value="UniProtKB-EC"/>
</dbReference>
<dbReference type="EC" id="2.3.2.27" evidence="2"/>
<evidence type="ECO:0000259" key="15">
    <source>
        <dbReference type="PROSITE" id="PS50089"/>
    </source>
</evidence>
<dbReference type="SMART" id="SM00184">
    <property type="entry name" value="RING"/>
    <property type="match status" value="1"/>
</dbReference>
<dbReference type="Pfam" id="PF13639">
    <property type="entry name" value="zf-RING_2"/>
    <property type="match status" value="1"/>
</dbReference>
<dbReference type="Proteomes" id="UP000708208">
    <property type="component" value="Unassembled WGS sequence"/>
</dbReference>
<feature type="compositionally biased region" description="Polar residues" evidence="14">
    <location>
        <begin position="785"/>
        <end position="795"/>
    </location>
</feature>
<feature type="compositionally biased region" description="Low complexity" evidence="14">
    <location>
        <begin position="744"/>
        <end position="759"/>
    </location>
</feature>
<dbReference type="FunFam" id="3.30.40.10:FF:000136">
    <property type="entry name" value="E3 ubiquitin-protein ligase Topors"/>
    <property type="match status" value="1"/>
</dbReference>
<feature type="compositionally biased region" description="Low complexity" evidence="14">
    <location>
        <begin position="434"/>
        <end position="445"/>
    </location>
</feature>
<feature type="compositionally biased region" description="Polar residues" evidence="14">
    <location>
        <begin position="1"/>
        <end position="27"/>
    </location>
</feature>
<evidence type="ECO:0000256" key="10">
    <source>
        <dbReference type="ARBA" id="ARBA00076940"/>
    </source>
</evidence>
<sequence length="990" mass="111129">MSSNLRSRTKSKAQLQSPKASTTQSETTPPPGDNAEEKAKCAICLGDLQNRSYSNNCCHQFCFGCLLEWSKVKPECPLCKSSFTSIYHNIRSISDYDEYHVPPIIQSPPISMLNVPYLHHIHHLDEDIMLRSHRFHPYGPSAMAPTFPFHHHSLRNRAHQLNFRILEYVPFERRAEQPNPFRTGQTEYFGTSIGLHNNDPMSSSLIPNYQARRRIYDRNQWVIPLGRTLPEGSYMFPSIEYIQTHPTARSRITTWLHRELTVLLGLQMSMHEMSAVFEVIMNVLENYDIRSREFRELVVSYFGYKTRHFQHEFYHFVLSGMGLEEYDRNACYSANRSSVSTDPRDLSTPPVVTIEDSSDDDIQIGSRNDECILIPPNDDTNSSTGTTASNANVPSTMAAYSHLPELPWDLTMGTSMAELNQVLERQLRNYQQLNSNLSGSTSSSETRGRYHRDRQRRHHEMCERIPQRDRRLFGTERFRPFRISRPHGPEQSQRNREPEPTEVVNVDSVSSSALPNEDEIANDDDCVLLGVHPVVKKPPLAVITISDSEDENTDRSIEHKQVTSQCKNEVVEHPEVQVQDQFLEMCYHDQTKPSTAATSGAVFVHSSASSSSSPSSSPNSSTSSNPFPMSAYLINPVSLGYPPETVTSATRHVQSLSAPRRREQTTAVHPTSSRRLRLLDSKKPKSTRGKKAGKSNSRKHRISSSTSKRKRIRSPSSSSDDARVSRSRRVGGKKSNKRKKSKRAPSSSSSSISDTDSTDSCFSLSSFSSSNQSEWKKLKQHRKAFTSSNKSTSNDIPKLRKSHKSKKKSGKSSSKRNSRGQNLKKNLTLSREFISSSDSDSIKETPSAGDPVIIDSSGSSTAVCCNMGSTSSSSTILDNLCADPPSSLANTSYHQNALTSEVCRSDTRDFNEIIEAALHFDGLGDEIRNLVEAAASNVLNSQSEPNVNTINDMNNPEEGRNDSPEWELNPSTPPYLLNLSLSRMSDDFWS</sequence>
<feature type="compositionally biased region" description="Basic residues" evidence="14">
    <location>
        <begin position="799"/>
        <end position="818"/>
    </location>
</feature>
<protein>
    <recommendedName>
        <fullName evidence="8">E3 ubiquitin-protein ligase Topors</fullName>
        <ecNumber evidence="2">2.3.2.27</ecNumber>
    </recommendedName>
    <alternativeName>
        <fullName evidence="9">RING-type E3 ubiquitin transferase Topors</fullName>
    </alternativeName>
    <alternativeName>
        <fullName evidence="11">SUMO1-protein E3 ligase Topors</fullName>
    </alternativeName>
    <alternativeName>
        <fullName evidence="10">Topoisomerase I-binding RING finger protein</fullName>
    </alternativeName>
    <alternativeName>
        <fullName evidence="12">Topoisomerase I-binding arginine/serine-rich protein</fullName>
    </alternativeName>
</protein>
<evidence type="ECO:0000313" key="17">
    <source>
        <dbReference type="Proteomes" id="UP000708208"/>
    </source>
</evidence>
<dbReference type="Pfam" id="PF26084">
    <property type="entry name" value="PWI_Topors"/>
    <property type="match status" value="1"/>
</dbReference>
<dbReference type="InterPro" id="IPR058746">
    <property type="entry name" value="Znf_RING-type_Topors"/>
</dbReference>
<keyword evidence="17" id="KW-1185">Reference proteome</keyword>
<feature type="region of interest" description="Disordered" evidence="14">
    <location>
        <begin position="835"/>
        <end position="854"/>
    </location>
</feature>
<feature type="region of interest" description="Disordered" evidence="14">
    <location>
        <begin position="475"/>
        <end position="519"/>
    </location>
</feature>
<dbReference type="InterPro" id="IPR001841">
    <property type="entry name" value="Znf_RING"/>
</dbReference>
<keyword evidence="6" id="KW-0833">Ubl conjugation pathway</keyword>
<keyword evidence="3" id="KW-0808">Transferase</keyword>
<feature type="region of interest" description="Disordered" evidence="14">
    <location>
        <begin position="1"/>
        <end position="35"/>
    </location>
</feature>
<keyword evidence="7" id="KW-0862">Zinc</keyword>
<dbReference type="OrthoDB" id="365379at2759"/>
<feature type="compositionally biased region" description="Basic residues" evidence="14">
    <location>
        <begin position="725"/>
        <end position="743"/>
    </location>
</feature>
<feature type="compositionally biased region" description="Polar residues" evidence="14">
    <location>
        <begin position="820"/>
        <end position="829"/>
    </location>
</feature>
<evidence type="ECO:0000256" key="6">
    <source>
        <dbReference type="ARBA" id="ARBA00022786"/>
    </source>
</evidence>
<dbReference type="GO" id="GO:0008270">
    <property type="term" value="F:zinc ion binding"/>
    <property type="evidence" value="ECO:0007669"/>
    <property type="project" value="UniProtKB-KW"/>
</dbReference>
<dbReference type="InterPro" id="IPR058745">
    <property type="entry name" value="PWI_Topors"/>
</dbReference>
<accession>A0A8J2JML1</accession>
<evidence type="ECO:0000256" key="3">
    <source>
        <dbReference type="ARBA" id="ARBA00022679"/>
    </source>
</evidence>
<evidence type="ECO:0000256" key="9">
    <source>
        <dbReference type="ARBA" id="ARBA00076856"/>
    </source>
</evidence>
<evidence type="ECO:0000256" key="5">
    <source>
        <dbReference type="ARBA" id="ARBA00022771"/>
    </source>
</evidence>
<comment type="caution">
    <text evidence="16">The sequence shown here is derived from an EMBL/GenBank/DDBJ whole genome shotgun (WGS) entry which is preliminary data.</text>
</comment>
<feature type="domain" description="RING-type" evidence="15">
    <location>
        <begin position="41"/>
        <end position="80"/>
    </location>
</feature>
<dbReference type="AlphaFoldDB" id="A0A8J2JML1"/>
<dbReference type="PANTHER" id="PTHR46077">
    <property type="entry name" value="E3 UBIQUITIN-PROTEIN LIGASE TOPORS"/>
    <property type="match status" value="1"/>
</dbReference>
<evidence type="ECO:0000256" key="12">
    <source>
        <dbReference type="ARBA" id="ARBA00079184"/>
    </source>
</evidence>
<dbReference type="GO" id="GO:0000209">
    <property type="term" value="P:protein polyubiquitination"/>
    <property type="evidence" value="ECO:0007669"/>
    <property type="project" value="TreeGrafter"/>
</dbReference>
<feature type="compositionally biased region" description="Polar residues" evidence="14">
    <location>
        <begin position="943"/>
        <end position="954"/>
    </location>
</feature>
<proteinExistence type="predicted"/>
<comment type="catalytic activity">
    <reaction evidence="1">
        <text>S-ubiquitinyl-[E2 ubiquitin-conjugating enzyme]-L-cysteine + [acceptor protein]-L-lysine = [E2 ubiquitin-conjugating enzyme]-L-cysteine + N(6)-ubiquitinyl-[acceptor protein]-L-lysine.</text>
        <dbReference type="EC" id="2.3.2.27"/>
    </reaction>
</comment>
<evidence type="ECO:0000256" key="2">
    <source>
        <dbReference type="ARBA" id="ARBA00012483"/>
    </source>
</evidence>
<feature type="compositionally biased region" description="Basic residues" evidence="14">
    <location>
        <begin position="684"/>
        <end position="713"/>
    </location>
</feature>
<organism evidence="16 17">
    <name type="scientific">Allacma fusca</name>
    <dbReference type="NCBI Taxonomy" id="39272"/>
    <lineage>
        <taxon>Eukaryota</taxon>
        <taxon>Metazoa</taxon>
        <taxon>Ecdysozoa</taxon>
        <taxon>Arthropoda</taxon>
        <taxon>Hexapoda</taxon>
        <taxon>Collembola</taxon>
        <taxon>Symphypleona</taxon>
        <taxon>Sminthuridae</taxon>
        <taxon>Allacma</taxon>
    </lineage>
</organism>
<evidence type="ECO:0000256" key="11">
    <source>
        <dbReference type="ARBA" id="ARBA00079040"/>
    </source>
</evidence>
<evidence type="ECO:0000256" key="8">
    <source>
        <dbReference type="ARBA" id="ARBA00071236"/>
    </source>
</evidence>
<feature type="region of interest" description="Disordered" evidence="14">
    <location>
        <begin position="772"/>
        <end position="830"/>
    </location>
</feature>
<dbReference type="PROSITE" id="PS50089">
    <property type="entry name" value="ZF_RING_2"/>
    <property type="match status" value="1"/>
</dbReference>
<gene>
    <name evidence="16" type="ORF">AFUS01_LOCUS9516</name>
</gene>
<evidence type="ECO:0000256" key="7">
    <source>
        <dbReference type="ARBA" id="ARBA00022833"/>
    </source>
</evidence>
<feature type="region of interest" description="Disordered" evidence="14">
    <location>
        <begin position="943"/>
        <end position="972"/>
    </location>
</feature>
<dbReference type="PANTHER" id="PTHR46077:SF5">
    <property type="entry name" value="RING-TYPE DOMAIN-CONTAINING PROTEIN"/>
    <property type="match status" value="1"/>
</dbReference>
<dbReference type="EMBL" id="CAJVCH010068572">
    <property type="protein sequence ID" value="CAG7720230.1"/>
    <property type="molecule type" value="Genomic_DNA"/>
</dbReference>
<feature type="compositionally biased region" description="Basic residues" evidence="14">
    <location>
        <begin position="449"/>
        <end position="459"/>
    </location>
</feature>
<feature type="region of interest" description="Disordered" evidence="14">
    <location>
        <begin position="648"/>
        <end position="759"/>
    </location>
</feature>
<dbReference type="PROSITE" id="PS00518">
    <property type="entry name" value="ZF_RING_1"/>
    <property type="match status" value="1"/>
</dbReference>
<dbReference type="GO" id="GO:0006513">
    <property type="term" value="P:protein monoubiquitination"/>
    <property type="evidence" value="ECO:0007669"/>
    <property type="project" value="TreeGrafter"/>
</dbReference>